<evidence type="ECO:0000313" key="3">
    <source>
        <dbReference type="Proteomes" id="UP001341840"/>
    </source>
</evidence>
<sequence length="458" mass="50927">MPDDFINSKCCLKTFDVEYAAGPAHEEDSGYNLMNKQNDKDAEDKVPLKSLNSFREKVNSLVTIELNSTQYEIEQENQKSEEDEETYRHYSTGLNKPSLDISPNDVLGVIGENRFWKARTTMINQQRIFIMQVFELHRLIEVQKLIARSPYLLLEDNLALNRTLLKPSPFKKQSSGGGNGNGGDHSENNAIGGKIPLPPCINNISKGHFNSNHGHYIGNPTLLASLDSMNTKNPLSCVYPPQLQGNQWLVPVMSPLEGLVYKPIIGPCPPNPSLMPPTIYGPNYSAKHVQEVTTTTLNLPPTNNCHQRIGSLSDCSSSLPYFSPPMIHPSSSIEQIGQPNDNNTINNGEVNSTKLYKSSSSNQTSSHQIMPRNNKELLLQRSTTTTTSSNSSNSSGPCKKKMKGDVLPLFPVAPTFWPSNLDHHHQPKVIKALPHNPKSATESAARIFRSIQEERKYL</sequence>
<feature type="compositionally biased region" description="Low complexity" evidence="1">
    <location>
        <begin position="382"/>
        <end position="395"/>
    </location>
</feature>
<reference evidence="2 3" key="1">
    <citation type="journal article" date="2023" name="Plants (Basel)">
        <title>Bridging the Gap: Combining Genomics and Transcriptomics Approaches to Understand Stylosanthes scabra, an Orphan Legume from the Brazilian Caatinga.</title>
        <authorList>
            <person name="Ferreira-Neto J.R.C."/>
            <person name="da Silva M.D."/>
            <person name="Binneck E."/>
            <person name="de Melo N.F."/>
            <person name="da Silva R.H."/>
            <person name="de Melo A.L.T.M."/>
            <person name="Pandolfi V."/>
            <person name="Bustamante F.O."/>
            <person name="Brasileiro-Vidal A.C."/>
            <person name="Benko-Iseppon A.M."/>
        </authorList>
    </citation>
    <scope>NUCLEOTIDE SEQUENCE [LARGE SCALE GENOMIC DNA]</scope>
    <source>
        <tissue evidence="2">Leaves</tissue>
    </source>
</reference>
<evidence type="ECO:0000256" key="1">
    <source>
        <dbReference type="SAM" id="MobiDB-lite"/>
    </source>
</evidence>
<evidence type="ECO:0008006" key="4">
    <source>
        <dbReference type="Google" id="ProtNLM"/>
    </source>
</evidence>
<dbReference type="Proteomes" id="UP001341840">
    <property type="component" value="Unassembled WGS sequence"/>
</dbReference>
<feature type="region of interest" description="Disordered" evidence="1">
    <location>
        <begin position="169"/>
        <end position="192"/>
    </location>
</feature>
<organism evidence="2 3">
    <name type="scientific">Stylosanthes scabra</name>
    <dbReference type="NCBI Taxonomy" id="79078"/>
    <lineage>
        <taxon>Eukaryota</taxon>
        <taxon>Viridiplantae</taxon>
        <taxon>Streptophyta</taxon>
        <taxon>Embryophyta</taxon>
        <taxon>Tracheophyta</taxon>
        <taxon>Spermatophyta</taxon>
        <taxon>Magnoliopsida</taxon>
        <taxon>eudicotyledons</taxon>
        <taxon>Gunneridae</taxon>
        <taxon>Pentapetalae</taxon>
        <taxon>rosids</taxon>
        <taxon>fabids</taxon>
        <taxon>Fabales</taxon>
        <taxon>Fabaceae</taxon>
        <taxon>Papilionoideae</taxon>
        <taxon>50 kb inversion clade</taxon>
        <taxon>dalbergioids sensu lato</taxon>
        <taxon>Dalbergieae</taxon>
        <taxon>Pterocarpus clade</taxon>
        <taxon>Stylosanthes</taxon>
    </lineage>
</organism>
<protein>
    <recommendedName>
        <fullName evidence="4">Protein EARLY FLOWERING 3-like</fullName>
    </recommendedName>
</protein>
<comment type="caution">
    <text evidence="2">The sequence shown here is derived from an EMBL/GenBank/DDBJ whole genome shotgun (WGS) entry which is preliminary data.</text>
</comment>
<proteinExistence type="predicted"/>
<accession>A0ABU6XPG1</accession>
<dbReference type="PANTHER" id="PTHR34281">
    <property type="entry name" value="PROTEIN EARLY FLOWERING 3"/>
    <property type="match status" value="1"/>
</dbReference>
<name>A0ABU6XPG1_9FABA</name>
<keyword evidence="3" id="KW-1185">Reference proteome</keyword>
<gene>
    <name evidence="2" type="ORF">PIB30_069155</name>
</gene>
<feature type="region of interest" description="Disordered" evidence="1">
    <location>
        <begin position="328"/>
        <end position="401"/>
    </location>
</feature>
<dbReference type="PANTHER" id="PTHR34281:SF7">
    <property type="entry name" value="PROTEIN EARLY FLOWERING 3"/>
    <property type="match status" value="1"/>
</dbReference>
<feature type="compositionally biased region" description="Polar residues" evidence="1">
    <location>
        <begin position="329"/>
        <end position="357"/>
    </location>
</feature>
<dbReference type="EMBL" id="JASCZI010212202">
    <property type="protein sequence ID" value="MED6198713.1"/>
    <property type="molecule type" value="Genomic_DNA"/>
</dbReference>
<dbReference type="InterPro" id="IPR039319">
    <property type="entry name" value="ELF3-like"/>
</dbReference>
<evidence type="ECO:0000313" key="2">
    <source>
        <dbReference type="EMBL" id="MED6198713.1"/>
    </source>
</evidence>